<gene>
    <name evidence="2" type="ORF">FHX48_002714</name>
</gene>
<keyword evidence="1" id="KW-1133">Transmembrane helix</keyword>
<evidence type="ECO:0000313" key="2">
    <source>
        <dbReference type="EMBL" id="MBA8817609.1"/>
    </source>
</evidence>
<comment type="caution">
    <text evidence="2">The sequence shown here is derived from an EMBL/GenBank/DDBJ whole genome shotgun (WGS) entry which is preliminary data.</text>
</comment>
<proteinExistence type="predicted"/>
<dbReference type="RefSeq" id="WP_167044986.1">
    <property type="nucleotide sequence ID" value="NZ_JAAOZB010000001.1"/>
</dbReference>
<keyword evidence="1" id="KW-0812">Transmembrane</keyword>
<reference evidence="2 3" key="1">
    <citation type="submission" date="2020-07" db="EMBL/GenBank/DDBJ databases">
        <title>Sequencing the genomes of 1000 actinobacteria strains.</title>
        <authorList>
            <person name="Klenk H.-P."/>
        </authorList>
    </citation>
    <scope>NUCLEOTIDE SEQUENCE [LARGE SCALE GENOMIC DNA]</scope>
    <source>
        <strain evidence="2 3">DSM 27576</strain>
    </source>
</reference>
<dbReference type="EMBL" id="JACGWY010000008">
    <property type="protein sequence ID" value="MBA8817609.1"/>
    <property type="molecule type" value="Genomic_DNA"/>
</dbReference>
<evidence type="ECO:0000313" key="3">
    <source>
        <dbReference type="Proteomes" id="UP000526083"/>
    </source>
</evidence>
<name>A0A7W3JRD0_9MICO</name>
<keyword evidence="3" id="KW-1185">Reference proteome</keyword>
<sequence length="236" mass="25723">MEPLVEFLALWWWTAPTALGVGTASYFGVTTGRRRSRRLALNAARVQEQAAVRTALAARADTRSAQAKVHAARGGAPGLALPDARRALAEAKRLQRSTALALRAARGEVRAERARLGATSSHEDLPLVRLVRQHDQVASRWLEYETDVELSIAVPQLSDPRRPETAAFLRAMQQAQWLRPADDATRMDPAAYTAYRDAVADMAAAFDHAEDAALRASAHVGRLPRRATPPNPPQTG</sequence>
<evidence type="ECO:0000256" key="1">
    <source>
        <dbReference type="SAM" id="Phobius"/>
    </source>
</evidence>
<dbReference type="Proteomes" id="UP000526083">
    <property type="component" value="Unassembled WGS sequence"/>
</dbReference>
<dbReference type="AlphaFoldDB" id="A0A7W3JRD0"/>
<organism evidence="2 3">
    <name type="scientific">Microbacterium halimionae</name>
    <dbReference type="NCBI Taxonomy" id="1526413"/>
    <lineage>
        <taxon>Bacteria</taxon>
        <taxon>Bacillati</taxon>
        <taxon>Actinomycetota</taxon>
        <taxon>Actinomycetes</taxon>
        <taxon>Micrococcales</taxon>
        <taxon>Microbacteriaceae</taxon>
        <taxon>Microbacterium</taxon>
    </lineage>
</organism>
<keyword evidence="1" id="KW-0472">Membrane</keyword>
<protein>
    <submittedName>
        <fullName evidence="2">Uncharacterized protein</fullName>
    </submittedName>
</protein>
<feature type="transmembrane region" description="Helical" evidence="1">
    <location>
        <begin position="12"/>
        <end position="29"/>
    </location>
</feature>
<accession>A0A7W3JRD0</accession>